<evidence type="ECO:0000313" key="1">
    <source>
        <dbReference type="EMBL" id="SEN06141.1"/>
    </source>
</evidence>
<gene>
    <name evidence="1" type="ORF">SAMN05216180_2589</name>
</gene>
<name>A0A1H8DFR6_9FIRM</name>
<dbReference type="STRING" id="474960.SAMN05216180_2589"/>
<dbReference type="OrthoDB" id="1857314at2"/>
<accession>A0A1H8DFR6</accession>
<dbReference type="AlphaFoldDB" id="A0A1H8DFR6"/>
<dbReference type="Proteomes" id="UP000199158">
    <property type="component" value="Unassembled WGS sequence"/>
</dbReference>
<reference evidence="1 2" key="1">
    <citation type="submission" date="2016-10" db="EMBL/GenBank/DDBJ databases">
        <authorList>
            <person name="de Groot N.N."/>
        </authorList>
    </citation>
    <scope>NUCLEOTIDE SEQUENCE [LARGE SCALE GENOMIC DNA]</scope>
    <source>
        <strain evidence="1 2">CGMCC 1.5070</strain>
    </source>
</reference>
<protein>
    <submittedName>
        <fullName evidence="1">Uncharacterized protein</fullName>
    </submittedName>
</protein>
<evidence type="ECO:0000313" key="2">
    <source>
        <dbReference type="Proteomes" id="UP000199158"/>
    </source>
</evidence>
<dbReference type="EMBL" id="FOCG01000003">
    <property type="protein sequence ID" value="SEN06141.1"/>
    <property type="molecule type" value="Genomic_DNA"/>
</dbReference>
<dbReference type="RefSeq" id="WP_092755848.1">
    <property type="nucleotide sequence ID" value="NZ_FOCG01000003.1"/>
</dbReference>
<keyword evidence="2" id="KW-1185">Reference proteome</keyword>
<organism evidence="1 2">
    <name type="scientific">Hydrogenoanaerobacterium saccharovorans</name>
    <dbReference type="NCBI Taxonomy" id="474960"/>
    <lineage>
        <taxon>Bacteria</taxon>
        <taxon>Bacillati</taxon>
        <taxon>Bacillota</taxon>
        <taxon>Clostridia</taxon>
        <taxon>Eubacteriales</taxon>
        <taxon>Oscillospiraceae</taxon>
        <taxon>Hydrogenoanaerobacterium</taxon>
    </lineage>
</organism>
<proteinExistence type="predicted"/>
<sequence>MDLRNNQITIGELLLNPKAKMIARREFLALMNPFMLSMAKNMTLEQALKYAEKEIPQNKINRIIAELKAI</sequence>